<evidence type="ECO:0000256" key="2">
    <source>
        <dbReference type="ARBA" id="ARBA00001962"/>
    </source>
</evidence>
<evidence type="ECO:0000256" key="11">
    <source>
        <dbReference type="SAM" id="MobiDB-lite"/>
    </source>
</evidence>
<evidence type="ECO:0000256" key="3">
    <source>
        <dbReference type="ARBA" id="ARBA00007873"/>
    </source>
</evidence>
<dbReference type="Proteomes" id="UP000008915">
    <property type="component" value="Chromosome"/>
</dbReference>
<keyword evidence="7" id="KW-0408">Iron</keyword>
<comment type="similarity">
    <text evidence="3">Belongs to the ribonucleoside diphosphate reductase small chain family. R2-like ligand binding oxidase subfamily.</text>
</comment>
<dbReference type="eggNOG" id="COG0208">
    <property type="taxonomic scope" value="Bacteria"/>
</dbReference>
<dbReference type="NCBIfam" id="NF006199">
    <property type="entry name" value="PRK08326.1-2"/>
    <property type="match status" value="1"/>
</dbReference>
<sequence length="359" mass="39884">MSGTGVSGAADGRPVAAEARHDAFVTTSRRGLNHDLPPMRLYHKAKKFGTWDPRAIDLRQDKEDWKLLNDAQKDALLRLVSLFAAGEESVTLDLLPLIMVIAREGRLEEEMFLTTFLWEEAKHTEFMRRFLDEVAGVSGEDLHHYHTPSYKKIFYEELPQAMNRLLDDPSPAAQAEASVTYNLIVEGVLAETGYYAFYRTLQRQGVMPGFVQGIRNFQRDESRHLAYGVFLLQRLVAADDSIWNVIDRRLNHLLPYALGVTHEIYASYGGEHPFEVDQQEFIDYAIKQFSLRAQRIEQARGKSLAEVYRLAADQVEEAAPDGDEPAGAAGQPGEAVPPVEPRPAEGTGPSSTGGGGAAA</sequence>
<dbReference type="GO" id="GO:0046872">
    <property type="term" value="F:metal ion binding"/>
    <property type="evidence" value="ECO:0007669"/>
    <property type="project" value="UniProtKB-KW"/>
</dbReference>
<dbReference type="Pfam" id="PF00268">
    <property type="entry name" value="Ribonuc_red_sm"/>
    <property type="match status" value="1"/>
</dbReference>
<accession>E6SGH3</accession>
<evidence type="ECO:0000256" key="1">
    <source>
        <dbReference type="ARBA" id="ARBA00001936"/>
    </source>
</evidence>
<reference evidence="13" key="2">
    <citation type="journal article" date="2010" name="Stand. Genomic Sci.">
        <title>Complete genome sequence of Thermaerobacter marianensis type strain (7p75aT).</title>
        <authorList>
            <person name="Han C."/>
            <person name="Gu W."/>
            <person name="Zhang X."/>
            <person name="Lapidus A."/>
            <person name="Nolan M."/>
            <person name="Copeland A."/>
            <person name="Lucas S."/>
            <person name="Glavina Del Rio T."/>
            <person name="Tice H."/>
            <person name="Cheng J."/>
            <person name="Tapia R."/>
            <person name="Goodwin L."/>
            <person name="Pitluck S."/>
            <person name="Pagani I."/>
            <person name="Ivanova N."/>
            <person name="Mavromatis K."/>
            <person name="Mikhailova N."/>
            <person name="Pati A."/>
            <person name="Chen A."/>
            <person name="Palaniappan K."/>
            <person name="Land M."/>
            <person name="Hauser L."/>
            <person name="Chang Y."/>
            <person name="Jeffries C."/>
            <person name="Schneider S."/>
            <person name="Rohde M."/>
            <person name="Goker M."/>
            <person name="Pukall R."/>
            <person name="Woyke T."/>
            <person name="Bristow J."/>
            <person name="Eisen J."/>
            <person name="Markowitz V."/>
            <person name="Hugenholtz P."/>
            <person name="Kyrpides N."/>
            <person name="Klenk H."/>
            <person name="Detter J."/>
        </authorList>
    </citation>
    <scope>NUCLEOTIDE SEQUENCE [LARGE SCALE GENOMIC DNA]</scope>
    <source>
        <strain evidence="13">ATCC 700841 / DSM 12885 / JCM 10246 / 7p75a</strain>
    </source>
</reference>
<dbReference type="InterPro" id="IPR009078">
    <property type="entry name" value="Ferritin-like_SF"/>
</dbReference>
<dbReference type="InterPro" id="IPR012348">
    <property type="entry name" value="RNR-like"/>
</dbReference>
<protein>
    <recommendedName>
        <fullName evidence="4">R2-like ligand binding oxidase</fullName>
    </recommendedName>
    <alternativeName>
        <fullName evidence="10">Ribonucleotide reductase R2 subunit homolog</fullName>
    </alternativeName>
    <alternativeName>
        <fullName evidence="9">Ribonucleotide reductase small subunit homolog</fullName>
    </alternativeName>
</protein>
<dbReference type="AlphaFoldDB" id="E6SGH3"/>
<name>E6SGH3_THEM7</name>
<dbReference type="Gene3D" id="1.10.620.20">
    <property type="entry name" value="Ribonucleotide Reductase, subunit A"/>
    <property type="match status" value="1"/>
</dbReference>
<keyword evidence="5" id="KW-0479">Metal-binding</keyword>
<dbReference type="InterPro" id="IPR033908">
    <property type="entry name" value="R2LOX"/>
</dbReference>
<evidence type="ECO:0000256" key="9">
    <source>
        <dbReference type="ARBA" id="ARBA00031672"/>
    </source>
</evidence>
<evidence type="ECO:0000256" key="7">
    <source>
        <dbReference type="ARBA" id="ARBA00023004"/>
    </source>
</evidence>
<dbReference type="SUPFAM" id="SSF47240">
    <property type="entry name" value="Ferritin-like"/>
    <property type="match status" value="1"/>
</dbReference>
<dbReference type="InterPro" id="IPR000358">
    <property type="entry name" value="RNR_small_fam"/>
</dbReference>
<dbReference type="KEGG" id="tmr:Tmar_1514"/>
<evidence type="ECO:0000256" key="8">
    <source>
        <dbReference type="ARBA" id="ARBA00023211"/>
    </source>
</evidence>
<feature type="region of interest" description="Disordered" evidence="11">
    <location>
        <begin position="316"/>
        <end position="359"/>
    </location>
</feature>
<dbReference type="GO" id="GO:0009263">
    <property type="term" value="P:deoxyribonucleotide biosynthetic process"/>
    <property type="evidence" value="ECO:0007669"/>
    <property type="project" value="InterPro"/>
</dbReference>
<comment type="cofactor">
    <cofactor evidence="1">
        <name>Mn(2+)</name>
        <dbReference type="ChEBI" id="CHEBI:29035"/>
    </cofactor>
</comment>
<reference evidence="12 13" key="1">
    <citation type="journal article" date="2010" name="Stand. Genomic Sci.">
        <title>Complete genome sequence of Thermaerobacter marianensis type strain (7p75a).</title>
        <authorList>
            <person name="Han C."/>
            <person name="Gu W."/>
            <person name="Zhang X."/>
            <person name="Lapidus A."/>
            <person name="Nolan M."/>
            <person name="Copeland A."/>
            <person name="Lucas S."/>
            <person name="Del Rio T.G."/>
            <person name="Tice H."/>
            <person name="Cheng J.F."/>
            <person name="Tapia R."/>
            <person name="Goodwin L."/>
            <person name="Pitluck S."/>
            <person name="Pagani I."/>
            <person name="Ivanova N."/>
            <person name="Mavromatis K."/>
            <person name="Mikhailova N."/>
            <person name="Pati A."/>
            <person name="Chen A."/>
            <person name="Palaniappan K."/>
            <person name="Land M."/>
            <person name="Hauser L."/>
            <person name="Chang Y.J."/>
            <person name="Jeffries C.D."/>
            <person name="Schneider S."/>
            <person name="Rohde M."/>
            <person name="Goker M."/>
            <person name="Pukall R."/>
            <person name="Woyke T."/>
            <person name="Bristow J."/>
            <person name="Eisen J.A."/>
            <person name="Markowitz V."/>
            <person name="Hugenholtz P."/>
            <person name="Kyrpides N.C."/>
            <person name="Klenk H.P."/>
            <person name="Detter J.C."/>
        </authorList>
    </citation>
    <scope>NUCLEOTIDE SEQUENCE [LARGE SCALE GENOMIC DNA]</scope>
    <source>
        <strain evidence="13">ATCC 700841 / DSM 12885 / JCM 10246 / 7p75a</strain>
    </source>
</reference>
<dbReference type="NCBIfam" id="NF006200">
    <property type="entry name" value="PRK08326.1-3"/>
    <property type="match status" value="1"/>
</dbReference>
<dbReference type="GO" id="GO:0016491">
    <property type="term" value="F:oxidoreductase activity"/>
    <property type="evidence" value="ECO:0007669"/>
    <property type="project" value="UniProtKB-KW"/>
</dbReference>
<dbReference type="STRING" id="644966.Tmar_1514"/>
<keyword evidence="6" id="KW-0560">Oxidoreductase</keyword>
<keyword evidence="8" id="KW-0464">Manganese</keyword>
<comment type="cofactor">
    <cofactor evidence="2">
        <name>Fe cation</name>
        <dbReference type="ChEBI" id="CHEBI:24875"/>
    </cofactor>
</comment>
<evidence type="ECO:0000313" key="12">
    <source>
        <dbReference type="EMBL" id="ADU51625.1"/>
    </source>
</evidence>
<evidence type="ECO:0000256" key="6">
    <source>
        <dbReference type="ARBA" id="ARBA00023002"/>
    </source>
</evidence>
<feature type="compositionally biased region" description="Low complexity" evidence="11">
    <location>
        <begin position="325"/>
        <end position="337"/>
    </location>
</feature>
<evidence type="ECO:0000313" key="13">
    <source>
        <dbReference type="Proteomes" id="UP000008915"/>
    </source>
</evidence>
<dbReference type="NCBIfam" id="NF006202">
    <property type="entry name" value="PRK08326.1-5"/>
    <property type="match status" value="1"/>
</dbReference>
<evidence type="ECO:0000256" key="5">
    <source>
        <dbReference type="ARBA" id="ARBA00022723"/>
    </source>
</evidence>
<evidence type="ECO:0000256" key="10">
    <source>
        <dbReference type="ARBA" id="ARBA00032636"/>
    </source>
</evidence>
<evidence type="ECO:0000256" key="4">
    <source>
        <dbReference type="ARBA" id="ARBA00013559"/>
    </source>
</evidence>
<dbReference type="HOGENOM" id="CLU_072736_0_0_9"/>
<gene>
    <name evidence="12" type="ordered locus">Tmar_1514</name>
</gene>
<organism evidence="12 13">
    <name type="scientific">Thermaerobacter marianensis (strain ATCC 700841 / DSM 12885 / JCM 10246 / 7p75a)</name>
    <dbReference type="NCBI Taxonomy" id="644966"/>
    <lineage>
        <taxon>Bacteria</taxon>
        <taxon>Bacillati</taxon>
        <taxon>Bacillota</taxon>
        <taxon>Clostridia</taxon>
        <taxon>Eubacteriales</taxon>
        <taxon>Clostridiales Family XVII. Incertae Sedis</taxon>
        <taxon>Thermaerobacter</taxon>
    </lineage>
</organism>
<proteinExistence type="inferred from homology"/>
<dbReference type="CDD" id="cd07911">
    <property type="entry name" value="RNRR2_Rv0233_like"/>
    <property type="match status" value="1"/>
</dbReference>
<dbReference type="EMBL" id="CP002344">
    <property type="protein sequence ID" value="ADU51625.1"/>
    <property type="molecule type" value="Genomic_DNA"/>
</dbReference>
<keyword evidence="13" id="KW-1185">Reference proteome</keyword>
<dbReference type="RefSeq" id="WP_013495929.1">
    <property type="nucleotide sequence ID" value="NC_014831.1"/>
</dbReference>